<evidence type="ECO:0000313" key="3">
    <source>
        <dbReference type="Proteomes" id="UP000263268"/>
    </source>
</evidence>
<reference evidence="2 3" key="1">
    <citation type="journal article" date="2018" name="Nat. Biotechnol.">
        <title>A standardized bacterial taxonomy based on genome phylogeny substantially revises the tree of life.</title>
        <authorList>
            <person name="Parks D.H."/>
            <person name="Chuvochina M."/>
            <person name="Waite D.W."/>
            <person name="Rinke C."/>
            <person name="Skarshewski A."/>
            <person name="Chaumeil P.A."/>
            <person name="Hugenholtz P."/>
        </authorList>
    </citation>
    <scope>NUCLEOTIDE SEQUENCE [LARGE SCALE GENOMIC DNA]</scope>
    <source>
        <strain evidence="2">UBA10227</strain>
    </source>
</reference>
<dbReference type="EMBL" id="DPRK01000259">
    <property type="protein sequence ID" value="HCY83009.1"/>
    <property type="molecule type" value="Genomic_DNA"/>
</dbReference>
<evidence type="ECO:0000313" key="2">
    <source>
        <dbReference type="EMBL" id="HCY83009.1"/>
    </source>
</evidence>
<proteinExistence type="predicted"/>
<protein>
    <submittedName>
        <fullName evidence="2">Uncharacterized protein</fullName>
    </submittedName>
</protein>
<name>A0A3D6BXV9_9FLAO</name>
<gene>
    <name evidence="2" type="ORF">DHV22_16130</name>
</gene>
<evidence type="ECO:0000256" key="1">
    <source>
        <dbReference type="SAM" id="Phobius"/>
    </source>
</evidence>
<keyword evidence="1" id="KW-0472">Membrane</keyword>
<organism evidence="2 3">
    <name type="scientific">Xanthomarina gelatinilytica</name>
    <dbReference type="NCBI Taxonomy" id="1137281"/>
    <lineage>
        <taxon>Bacteria</taxon>
        <taxon>Pseudomonadati</taxon>
        <taxon>Bacteroidota</taxon>
        <taxon>Flavobacteriia</taxon>
        <taxon>Flavobacteriales</taxon>
        <taxon>Flavobacteriaceae</taxon>
        <taxon>Xanthomarina</taxon>
    </lineage>
</organism>
<feature type="non-terminal residue" evidence="2">
    <location>
        <position position="110"/>
    </location>
</feature>
<sequence>MEFLELKSVWDVVVEDTISKERMDEFVVEKSIKKDSKSVLTKIKRVMLFKFAFGGLSLVICLIMLIGSYANPEKFIFYENIFDLTDNRIFLVTIILFMAAMLSWNFKAFR</sequence>
<keyword evidence="1" id="KW-0812">Transmembrane</keyword>
<feature type="transmembrane region" description="Helical" evidence="1">
    <location>
        <begin position="89"/>
        <end position="106"/>
    </location>
</feature>
<keyword evidence="1" id="KW-1133">Transmembrane helix</keyword>
<dbReference type="AlphaFoldDB" id="A0A3D6BXV9"/>
<dbReference type="Proteomes" id="UP000263268">
    <property type="component" value="Unassembled WGS sequence"/>
</dbReference>
<feature type="transmembrane region" description="Helical" evidence="1">
    <location>
        <begin position="47"/>
        <end position="69"/>
    </location>
</feature>
<accession>A0A3D6BXV9</accession>
<comment type="caution">
    <text evidence="2">The sequence shown here is derived from an EMBL/GenBank/DDBJ whole genome shotgun (WGS) entry which is preliminary data.</text>
</comment>